<dbReference type="Proteomes" id="UP001381693">
    <property type="component" value="Unassembled WGS sequence"/>
</dbReference>
<keyword evidence="10" id="KW-1185">Reference proteome</keyword>
<protein>
    <submittedName>
        <fullName evidence="9">Prenylcysteine oxidase-like</fullName>
    </submittedName>
</protein>
<keyword evidence="7" id="KW-0325">Glycoprotein</keyword>
<dbReference type="GO" id="GO:0030328">
    <property type="term" value="P:prenylcysteine catabolic process"/>
    <property type="evidence" value="ECO:0007669"/>
    <property type="project" value="InterPro"/>
</dbReference>
<organism evidence="9 10">
    <name type="scientific">Halocaridina rubra</name>
    <name type="common">Hawaiian red shrimp</name>
    <dbReference type="NCBI Taxonomy" id="373956"/>
    <lineage>
        <taxon>Eukaryota</taxon>
        <taxon>Metazoa</taxon>
        <taxon>Ecdysozoa</taxon>
        <taxon>Arthropoda</taxon>
        <taxon>Crustacea</taxon>
        <taxon>Multicrustacea</taxon>
        <taxon>Malacostraca</taxon>
        <taxon>Eumalacostraca</taxon>
        <taxon>Eucarida</taxon>
        <taxon>Decapoda</taxon>
        <taxon>Pleocyemata</taxon>
        <taxon>Caridea</taxon>
        <taxon>Atyoidea</taxon>
        <taxon>Atyidae</taxon>
        <taxon>Halocaridina</taxon>
    </lineage>
</organism>
<dbReference type="PANTHER" id="PTHR15944">
    <property type="entry name" value="FARNESYLCYSTEINE LYASE"/>
    <property type="match status" value="1"/>
</dbReference>
<dbReference type="GO" id="GO:0030327">
    <property type="term" value="P:prenylated protein catabolic process"/>
    <property type="evidence" value="ECO:0007669"/>
    <property type="project" value="TreeGrafter"/>
</dbReference>
<dbReference type="AlphaFoldDB" id="A0AAN8ZYY0"/>
<evidence type="ECO:0000256" key="1">
    <source>
        <dbReference type="ARBA" id="ARBA00001974"/>
    </source>
</evidence>
<evidence type="ECO:0000256" key="2">
    <source>
        <dbReference type="ARBA" id="ARBA00009967"/>
    </source>
</evidence>
<dbReference type="InterPro" id="IPR036188">
    <property type="entry name" value="FAD/NAD-bd_sf"/>
</dbReference>
<evidence type="ECO:0000259" key="8">
    <source>
        <dbReference type="Pfam" id="PF07156"/>
    </source>
</evidence>
<dbReference type="Pfam" id="PF07156">
    <property type="entry name" value="Prenylcys_lyase"/>
    <property type="match status" value="1"/>
</dbReference>
<keyword evidence="4" id="KW-0732">Signal</keyword>
<comment type="cofactor">
    <cofactor evidence="1">
        <name>FAD</name>
        <dbReference type="ChEBI" id="CHEBI:57692"/>
    </cofactor>
</comment>
<dbReference type="InterPro" id="IPR017046">
    <property type="entry name" value="Prenylcysteine_Oxase1"/>
</dbReference>
<dbReference type="SUPFAM" id="SSF51905">
    <property type="entry name" value="FAD/NAD(P)-binding domain"/>
    <property type="match status" value="1"/>
</dbReference>
<evidence type="ECO:0000256" key="6">
    <source>
        <dbReference type="ARBA" id="ARBA00023002"/>
    </source>
</evidence>
<sequence length="409" mass="46933">MTCGEYLCLYMGLAQKKGCPSHFGLFDGDDYVFTDSNWMVVNFAKLFWRYGFDIYRLNKLTEDMLGNFARIYRIQAEGKAFRKVTTMLHAMDSRFLDMTRVSTSSWLKTLGFHERMIQEFVMAVTKCNYGQTPDIQGFVGAIAVAAADSNLWSVNGGNKRVPEELLKASRAAWLRRLVTEVALKENGLFTITSVDAETPIKRLFVEGSEPYLLNTEDINPRSQDYDIVIIATPLTEDKSIIKFVNFTEELQFPGRYERIVCTMVQGELRPESLKMMRDEQLDEILVTNPRLIFNSFGKQYPVDADCAKSYPDVWKIFSPRPISEDQMRVFFEESNSTNVIDWLAYPHYDSNQKVPDFELVPGLYHINAMEWAGSAMEMEAIGAKNVALLAYKYWMQDDNAGSRVLKDEL</sequence>
<keyword evidence="5" id="KW-0274">FAD</keyword>
<evidence type="ECO:0000256" key="4">
    <source>
        <dbReference type="ARBA" id="ARBA00022729"/>
    </source>
</evidence>
<evidence type="ECO:0000256" key="5">
    <source>
        <dbReference type="ARBA" id="ARBA00022827"/>
    </source>
</evidence>
<evidence type="ECO:0000256" key="3">
    <source>
        <dbReference type="ARBA" id="ARBA00022630"/>
    </source>
</evidence>
<evidence type="ECO:0000256" key="7">
    <source>
        <dbReference type="ARBA" id="ARBA00023180"/>
    </source>
</evidence>
<evidence type="ECO:0000313" key="9">
    <source>
        <dbReference type="EMBL" id="KAK7068469.1"/>
    </source>
</evidence>
<feature type="domain" description="Prenylcysteine lyase" evidence="8">
    <location>
        <begin position="33"/>
        <end position="398"/>
    </location>
</feature>
<dbReference type="PANTHER" id="PTHR15944:SF0">
    <property type="entry name" value="PRENYLCYSTEINE LYASE DOMAIN-CONTAINING PROTEIN"/>
    <property type="match status" value="1"/>
</dbReference>
<accession>A0AAN8ZYY0</accession>
<keyword evidence="6" id="KW-0560">Oxidoreductase</keyword>
<comment type="similarity">
    <text evidence="2">Belongs to the prenylcysteine oxidase family.</text>
</comment>
<reference evidence="9 10" key="1">
    <citation type="submission" date="2023-11" db="EMBL/GenBank/DDBJ databases">
        <title>Halocaridina rubra genome assembly.</title>
        <authorList>
            <person name="Smith C."/>
        </authorList>
    </citation>
    <scope>NUCLEOTIDE SEQUENCE [LARGE SCALE GENOMIC DNA]</scope>
    <source>
        <strain evidence="9">EP-1</strain>
        <tissue evidence="9">Whole</tissue>
    </source>
</reference>
<dbReference type="GO" id="GO:0001735">
    <property type="term" value="F:prenylcysteine oxidase activity"/>
    <property type="evidence" value="ECO:0007669"/>
    <property type="project" value="InterPro"/>
</dbReference>
<dbReference type="InterPro" id="IPR010795">
    <property type="entry name" value="Prenylcys_lyase"/>
</dbReference>
<evidence type="ECO:0000313" key="10">
    <source>
        <dbReference type="Proteomes" id="UP001381693"/>
    </source>
</evidence>
<dbReference type="EMBL" id="JAXCGZ010017231">
    <property type="protein sequence ID" value="KAK7068469.1"/>
    <property type="molecule type" value="Genomic_DNA"/>
</dbReference>
<name>A0AAN8ZYY0_HALRR</name>
<proteinExistence type="inferred from homology"/>
<comment type="caution">
    <text evidence="9">The sequence shown here is derived from an EMBL/GenBank/DDBJ whole genome shotgun (WGS) entry which is preliminary data.</text>
</comment>
<gene>
    <name evidence="9" type="primary">PCYOX1L</name>
    <name evidence="9" type="ORF">SK128_021329</name>
</gene>
<keyword evidence="3" id="KW-0285">Flavoprotein</keyword>